<feature type="region of interest" description="Disordered" evidence="1">
    <location>
        <begin position="1"/>
        <end position="27"/>
    </location>
</feature>
<dbReference type="AlphaFoldDB" id="G3JGU3"/>
<dbReference type="HOGENOM" id="CLU_2073025_0_0_1"/>
<dbReference type="GeneID" id="18165853"/>
<evidence type="ECO:0000313" key="2">
    <source>
        <dbReference type="EMBL" id="EGX92457.1"/>
    </source>
</evidence>
<accession>G3JGU3</accession>
<keyword evidence="3" id="KW-1185">Reference proteome</keyword>
<dbReference type="RefSeq" id="XP_006669041.1">
    <property type="nucleotide sequence ID" value="XM_006668978.1"/>
</dbReference>
<reference evidence="2 3" key="1">
    <citation type="journal article" date="2011" name="Genome Biol.">
        <title>Genome sequence of the insect pathogenic fungus Cordyceps militaris, a valued traditional Chinese medicine.</title>
        <authorList>
            <person name="Zheng P."/>
            <person name="Xia Y."/>
            <person name="Xiao G."/>
            <person name="Xiong C."/>
            <person name="Hu X."/>
            <person name="Zhang S."/>
            <person name="Zheng H."/>
            <person name="Huang Y."/>
            <person name="Zhou Y."/>
            <person name="Wang S."/>
            <person name="Zhao G.P."/>
            <person name="Liu X."/>
            <person name="St Leger R.J."/>
            <person name="Wang C."/>
        </authorList>
    </citation>
    <scope>NUCLEOTIDE SEQUENCE [LARGE SCALE GENOMIC DNA]</scope>
    <source>
        <strain evidence="2 3">CM01</strain>
    </source>
</reference>
<sequence length="118" mass="12815">MSNSDMPGGQTRPAPNEPPSDAKETPSLQVASFHLSCCFRLALVLSSHASGTLERLDPGLVWSADHLTRASPKNGTSNLLFWGRLDWPFDQSITRKRQFSHIPTINPTPSNSCISLGG</sequence>
<protein>
    <submittedName>
        <fullName evidence="2">Uncharacterized protein</fullName>
    </submittedName>
</protein>
<evidence type="ECO:0000256" key="1">
    <source>
        <dbReference type="SAM" id="MobiDB-lite"/>
    </source>
</evidence>
<dbReference type="Proteomes" id="UP000001610">
    <property type="component" value="Unassembled WGS sequence"/>
</dbReference>
<dbReference type="KEGG" id="cmt:CCM_03830"/>
<proteinExistence type="predicted"/>
<name>G3JGU3_CORMM</name>
<dbReference type="InParanoid" id="G3JGU3"/>
<organism evidence="2 3">
    <name type="scientific">Cordyceps militaris (strain CM01)</name>
    <name type="common">Caterpillar fungus</name>
    <dbReference type="NCBI Taxonomy" id="983644"/>
    <lineage>
        <taxon>Eukaryota</taxon>
        <taxon>Fungi</taxon>
        <taxon>Dikarya</taxon>
        <taxon>Ascomycota</taxon>
        <taxon>Pezizomycotina</taxon>
        <taxon>Sordariomycetes</taxon>
        <taxon>Hypocreomycetidae</taxon>
        <taxon>Hypocreales</taxon>
        <taxon>Cordycipitaceae</taxon>
        <taxon>Cordyceps</taxon>
    </lineage>
</organism>
<dbReference type="VEuPathDB" id="FungiDB:CCM_03830"/>
<dbReference type="EMBL" id="JH126401">
    <property type="protein sequence ID" value="EGX92457.1"/>
    <property type="molecule type" value="Genomic_DNA"/>
</dbReference>
<gene>
    <name evidence="2" type="ORF">CCM_03830</name>
</gene>
<evidence type="ECO:0000313" key="3">
    <source>
        <dbReference type="Proteomes" id="UP000001610"/>
    </source>
</evidence>